<sequence length="94" mass="10979">MKRYHFIYEELRRTKEELLNRIQMAEQNSPILLYIKAELDDVERALAKIEAGDFGRCEMSGELLPDGLLGMVPTARTEEDLKLMEAYLRKPLYS</sequence>
<reference evidence="3" key="1">
    <citation type="submission" date="2016-10" db="EMBL/GenBank/DDBJ databases">
        <authorList>
            <person name="Varghese N."/>
            <person name="Submissions S."/>
        </authorList>
    </citation>
    <scope>NUCLEOTIDE SEQUENCE [LARGE SCALE GENOMIC DNA]</scope>
    <source>
        <strain evidence="3">B48,IBRC-M 10115,DSM 25386,CECT 8001</strain>
    </source>
</reference>
<dbReference type="OrthoDB" id="2875147at2"/>
<comment type="caution">
    <text evidence="1">Lacks conserved residue(s) required for the propagation of feature annotation.</text>
</comment>
<gene>
    <name evidence="2" type="ORF">SAMN05192533_10312</name>
</gene>
<dbReference type="AlphaFoldDB" id="A0A1H7YI37"/>
<name>A0A1H7YI37_9BACI</name>
<dbReference type="Proteomes" id="UP000198553">
    <property type="component" value="Unassembled WGS sequence"/>
</dbReference>
<evidence type="ECO:0000313" key="2">
    <source>
        <dbReference type="EMBL" id="SEM45916.1"/>
    </source>
</evidence>
<dbReference type="STRING" id="930146.SAMN05192533_10312"/>
<keyword evidence="3" id="KW-1185">Reference proteome</keyword>
<dbReference type="Gene3D" id="1.20.120.910">
    <property type="entry name" value="DksA, coiled-coil domain"/>
    <property type="match status" value="1"/>
</dbReference>
<organism evidence="2 3">
    <name type="scientific">Mesobacillus persicus</name>
    <dbReference type="NCBI Taxonomy" id="930146"/>
    <lineage>
        <taxon>Bacteria</taxon>
        <taxon>Bacillati</taxon>
        <taxon>Bacillota</taxon>
        <taxon>Bacilli</taxon>
        <taxon>Bacillales</taxon>
        <taxon>Bacillaceae</taxon>
        <taxon>Mesobacillus</taxon>
    </lineage>
</organism>
<evidence type="ECO:0000313" key="3">
    <source>
        <dbReference type="Proteomes" id="UP000198553"/>
    </source>
</evidence>
<protein>
    <submittedName>
        <fullName evidence="2">Uncharacterized protein</fullName>
    </submittedName>
</protein>
<dbReference type="RefSeq" id="WP_090741883.1">
    <property type="nucleotide sequence ID" value="NZ_FOBW01000003.1"/>
</dbReference>
<accession>A0A1H7YI37</accession>
<proteinExistence type="predicted"/>
<dbReference type="EMBL" id="FOBW01000003">
    <property type="protein sequence ID" value="SEM45916.1"/>
    <property type="molecule type" value="Genomic_DNA"/>
</dbReference>
<dbReference type="PROSITE" id="PS51128">
    <property type="entry name" value="ZF_DKSA_2"/>
    <property type="match status" value="1"/>
</dbReference>
<evidence type="ECO:0000256" key="1">
    <source>
        <dbReference type="PROSITE-ProRule" id="PRU00510"/>
    </source>
</evidence>